<feature type="compositionally biased region" description="Basic and acidic residues" evidence="17">
    <location>
        <begin position="46"/>
        <end position="70"/>
    </location>
</feature>
<keyword evidence="6" id="KW-0507">mRNA processing</keyword>
<evidence type="ECO:0000256" key="2">
    <source>
        <dbReference type="ARBA" id="ARBA00001832"/>
    </source>
</evidence>
<dbReference type="PANTHER" id="PTHR11142">
    <property type="entry name" value="PSEUDOURIDYLATE SYNTHASE"/>
    <property type="match status" value="1"/>
</dbReference>
<dbReference type="FunCoup" id="C5E4L6">
    <property type="interactions" value="1070"/>
</dbReference>
<dbReference type="GO" id="GO:0003723">
    <property type="term" value="F:RNA binding"/>
    <property type="evidence" value="ECO:0007669"/>
    <property type="project" value="InterPro"/>
</dbReference>
<keyword evidence="8" id="KW-0413">Isomerase</keyword>
<comment type="function">
    <text evidence="11">Formation of pseudouridine at positions 27 and 28 in the anticodon stem and loop of transfer RNAs; at positions 34 and 36 of intron-containing precursor tRNA(Ile) and at position 35 in the intron-containing tRNA(Tyr). Catalyzes pseudouridylation at position 44 in U2 snRNA. Also catalyzes pseudouridylation of mRNAs.</text>
</comment>
<dbReference type="InterPro" id="IPR020103">
    <property type="entry name" value="PsdUridine_synth_cat_dom_sf"/>
</dbReference>
<evidence type="ECO:0000256" key="17">
    <source>
        <dbReference type="SAM" id="MobiDB-lite"/>
    </source>
</evidence>
<dbReference type="PANTHER" id="PTHR11142:SF4">
    <property type="entry name" value="PSEUDOURIDYLATE SYNTHASE 1 HOMOLOG"/>
    <property type="match status" value="1"/>
</dbReference>
<evidence type="ECO:0000259" key="18">
    <source>
        <dbReference type="Pfam" id="PF01416"/>
    </source>
</evidence>
<dbReference type="InterPro" id="IPR020095">
    <property type="entry name" value="PsdUridine_synth_TruA_C"/>
</dbReference>
<dbReference type="Gene3D" id="3.30.70.660">
    <property type="entry name" value="Pseudouridine synthase I, catalytic domain, C-terminal subdomain"/>
    <property type="match status" value="1"/>
</dbReference>
<dbReference type="GO" id="GO:0009982">
    <property type="term" value="F:pseudouridine synthase activity"/>
    <property type="evidence" value="ECO:0007669"/>
    <property type="project" value="InterPro"/>
</dbReference>
<comment type="catalytic activity">
    <reaction evidence="10">
        <text>a uridine in tRNA = a pseudouridine in tRNA</text>
        <dbReference type="Rhea" id="RHEA:54572"/>
        <dbReference type="Rhea" id="RHEA-COMP:13339"/>
        <dbReference type="Rhea" id="RHEA-COMP:13934"/>
        <dbReference type="ChEBI" id="CHEBI:65314"/>
        <dbReference type="ChEBI" id="CHEBI:65315"/>
    </reaction>
</comment>
<dbReference type="AlphaFoldDB" id="C5E4L6"/>
<evidence type="ECO:0000256" key="4">
    <source>
        <dbReference type="ARBA" id="ARBA00004123"/>
    </source>
</evidence>
<evidence type="ECO:0000313" key="20">
    <source>
        <dbReference type="Proteomes" id="UP000008536"/>
    </source>
</evidence>
<feature type="region of interest" description="Disordered" evidence="17">
    <location>
        <begin position="1"/>
        <end position="71"/>
    </location>
</feature>
<evidence type="ECO:0000256" key="3">
    <source>
        <dbReference type="ARBA" id="ARBA00001947"/>
    </source>
</evidence>
<evidence type="ECO:0000256" key="14">
    <source>
        <dbReference type="ARBA" id="ARBA00080858"/>
    </source>
</evidence>
<evidence type="ECO:0000256" key="15">
    <source>
        <dbReference type="PIRSR" id="PIRSR641708-1"/>
    </source>
</evidence>
<dbReference type="CDD" id="cd02568">
    <property type="entry name" value="PseudoU_synth_PUS1_PUS2"/>
    <property type="match status" value="1"/>
</dbReference>
<dbReference type="SUPFAM" id="SSF55120">
    <property type="entry name" value="Pseudouridine synthase"/>
    <property type="match status" value="1"/>
</dbReference>
<evidence type="ECO:0000256" key="16">
    <source>
        <dbReference type="PIRSR" id="PIRSR641708-2"/>
    </source>
</evidence>
<dbReference type="GO" id="GO:0006397">
    <property type="term" value="P:mRNA processing"/>
    <property type="evidence" value="ECO:0007669"/>
    <property type="project" value="UniProtKB-KW"/>
</dbReference>
<evidence type="ECO:0000256" key="12">
    <source>
        <dbReference type="ARBA" id="ARBA00073968"/>
    </source>
</evidence>
<evidence type="ECO:0000256" key="1">
    <source>
        <dbReference type="ARBA" id="ARBA00001166"/>
    </source>
</evidence>
<dbReference type="InterPro" id="IPR020094">
    <property type="entry name" value="TruA/RsuA/RluB/E/F_N"/>
</dbReference>
<dbReference type="KEGG" id="zro:ZYRO0E07106g"/>
<gene>
    <name evidence="19" type="ordered locus">ZYRO0E07106g</name>
</gene>
<dbReference type="Pfam" id="PF01416">
    <property type="entry name" value="PseudoU_synth_1"/>
    <property type="match status" value="1"/>
</dbReference>
<protein>
    <recommendedName>
        <fullName evidence="12">tRNA pseudouridine synthase 1</fullName>
    </recommendedName>
    <alternativeName>
        <fullName evidence="13">tRNA pseudouridylate synthase 1</fullName>
    </alternativeName>
    <alternativeName>
        <fullName evidence="14">tRNA-uridine isomerase 1</fullName>
    </alternativeName>
</protein>
<keyword evidence="9" id="KW-0539">Nucleus</keyword>
<comment type="cofactor">
    <cofactor evidence="3">
        <name>Zn(2+)</name>
        <dbReference type="ChEBI" id="CHEBI:29105"/>
    </cofactor>
</comment>
<sequence length="537" mass="61403">MSEDGLKPVYDDQVDEEAYKRGPQYKWTKARKSDYKDGDDSNGEAPPEKKVKYEDKPLNDENGKPVEKERRLPKRKVAVMIGYCGTGYHGMQHNPPNLTIESELFTAFVEAGAISKANSTDLKKNGFMRAARTDKGVHAGGNLISLKLIIEDPQIKEKINEKLPEGIRVWDIKRVNKAFDCRKMCSSRWYEYLLPTYSLIGPKPGSTLYDTIEQGKQELPGVLDEDDESKQFWSEVDKDAREQFSEDELQTIKSYVPPPKDQFDGTDPTYHKVKRYKQMENLHRRQYRISQEKLKKFRSTMEQYLGAHNFHNFTLGKDFKESSAVRYMKEIKVSEPFVIGDAKTEWVSIKIHGQSFMLHQIRKMISMATLMTRCGCPTDRISEAYGPQKLNIPKAPALGLLLESPVFDGYNTRLEKFGYERIDFANYQNEMDSFKMKNIYDKIYKEEVDENVFNAFFSYIDNFDRVTGAKGEETVDKTGTSVQKSIFEFLSAKGIPSSAATNTDTSKKDTSEAPKEIPVATTGTEDESQVTPQEAEN</sequence>
<evidence type="ECO:0000256" key="9">
    <source>
        <dbReference type="ARBA" id="ARBA00023242"/>
    </source>
</evidence>
<dbReference type="Gene3D" id="3.30.70.580">
    <property type="entry name" value="Pseudouridine synthase I, catalytic domain, N-terminal subdomain"/>
    <property type="match status" value="1"/>
</dbReference>
<keyword evidence="7" id="KW-0819">tRNA processing</keyword>
<dbReference type="InParanoid" id="C5E4L6"/>
<feature type="domain" description="Pseudouridine synthase I TruA alpha/beta" evidence="18">
    <location>
        <begin position="302"/>
        <end position="408"/>
    </location>
</feature>
<comment type="catalytic activity">
    <reaction evidence="1">
        <text>a uridine in mRNA = a pseudouridine in mRNA</text>
        <dbReference type="Rhea" id="RHEA:56644"/>
        <dbReference type="Rhea" id="RHEA-COMP:14658"/>
        <dbReference type="Rhea" id="RHEA-COMP:14659"/>
        <dbReference type="ChEBI" id="CHEBI:65314"/>
        <dbReference type="ChEBI" id="CHEBI:65315"/>
    </reaction>
</comment>
<feature type="binding site" evidence="16">
    <location>
        <position position="190"/>
    </location>
    <ligand>
        <name>substrate</name>
    </ligand>
</feature>
<dbReference type="InterPro" id="IPR001406">
    <property type="entry name" value="PsdUridine_synth_TruA"/>
</dbReference>
<feature type="active site" description="Nucleophile" evidence="15">
    <location>
        <position position="134"/>
    </location>
</feature>
<feature type="compositionally biased region" description="Basic and acidic residues" evidence="17">
    <location>
        <begin position="505"/>
        <end position="515"/>
    </location>
</feature>
<feature type="compositionally biased region" description="Basic and acidic residues" evidence="17">
    <location>
        <begin position="1"/>
        <end position="10"/>
    </location>
</feature>
<dbReference type="HOGENOM" id="CLU_021971_0_1_1"/>
<dbReference type="STRING" id="559307.C5E4L6"/>
<dbReference type="InterPro" id="IPR020097">
    <property type="entry name" value="PsdUridine_synth_TruA_a/b_dom"/>
</dbReference>
<evidence type="ECO:0000256" key="13">
    <source>
        <dbReference type="ARBA" id="ARBA00079072"/>
    </source>
</evidence>
<evidence type="ECO:0000256" key="10">
    <source>
        <dbReference type="ARBA" id="ARBA00036943"/>
    </source>
</evidence>
<dbReference type="GO" id="GO:1990481">
    <property type="term" value="P:mRNA pseudouridine synthesis"/>
    <property type="evidence" value="ECO:0007669"/>
    <property type="project" value="TreeGrafter"/>
</dbReference>
<evidence type="ECO:0000256" key="8">
    <source>
        <dbReference type="ARBA" id="ARBA00023235"/>
    </source>
</evidence>
<comment type="catalytic activity">
    <reaction evidence="2">
        <text>uridine in snRNA = pseudouridine in snRNA</text>
        <dbReference type="Rhea" id="RHEA:51124"/>
        <dbReference type="Rhea" id="RHEA-COMP:12891"/>
        <dbReference type="Rhea" id="RHEA-COMP:12892"/>
        <dbReference type="ChEBI" id="CHEBI:65314"/>
        <dbReference type="ChEBI" id="CHEBI:65315"/>
    </reaction>
</comment>
<dbReference type="Proteomes" id="UP000008536">
    <property type="component" value="Chromosome E"/>
</dbReference>
<reference evidence="19 20" key="1">
    <citation type="journal article" date="2009" name="Genome Res.">
        <title>Comparative genomics of protoploid Saccharomycetaceae.</title>
        <authorList>
            <consortium name="The Genolevures Consortium"/>
            <person name="Souciet J.-L."/>
            <person name="Dujon B."/>
            <person name="Gaillardin C."/>
            <person name="Johnston M."/>
            <person name="Baret P.V."/>
            <person name="Cliften P."/>
            <person name="Sherman D.J."/>
            <person name="Weissenbach J."/>
            <person name="Westhof E."/>
            <person name="Wincker P."/>
            <person name="Jubin C."/>
            <person name="Poulain J."/>
            <person name="Barbe V."/>
            <person name="Segurens B."/>
            <person name="Artiguenave F."/>
            <person name="Anthouard V."/>
            <person name="Vacherie B."/>
            <person name="Val M.-E."/>
            <person name="Fulton R.S."/>
            <person name="Minx P."/>
            <person name="Wilson R."/>
            <person name="Durrens P."/>
            <person name="Jean G."/>
            <person name="Marck C."/>
            <person name="Martin T."/>
            <person name="Nikolski M."/>
            <person name="Rolland T."/>
            <person name="Seret M.-L."/>
            <person name="Casaregola S."/>
            <person name="Despons L."/>
            <person name="Fairhead C."/>
            <person name="Fischer G."/>
            <person name="Lafontaine I."/>
            <person name="Leh V."/>
            <person name="Lemaire M."/>
            <person name="de Montigny J."/>
            <person name="Neuveglise C."/>
            <person name="Thierry A."/>
            <person name="Blanc-Lenfle I."/>
            <person name="Bleykasten C."/>
            <person name="Diffels J."/>
            <person name="Fritsch E."/>
            <person name="Frangeul L."/>
            <person name="Goeffon A."/>
            <person name="Jauniaux N."/>
            <person name="Kachouri-Lafond R."/>
            <person name="Payen C."/>
            <person name="Potier S."/>
            <person name="Pribylova L."/>
            <person name="Ozanne C."/>
            <person name="Richard G.-F."/>
            <person name="Sacerdot C."/>
            <person name="Straub M.-L."/>
            <person name="Talla E."/>
        </authorList>
    </citation>
    <scope>NUCLEOTIDE SEQUENCE [LARGE SCALE GENOMIC DNA]</scope>
    <source>
        <strain evidence="19 20">ATCC 2623 / CBS 732 / BCRC 21506 / NBRC 1130 / NCYC 568 / NRRL Y-229</strain>
    </source>
</reference>
<evidence type="ECO:0000256" key="11">
    <source>
        <dbReference type="ARBA" id="ARBA00053072"/>
    </source>
</evidence>
<dbReference type="EMBL" id="CU928181">
    <property type="protein sequence ID" value="CAR30977.1"/>
    <property type="molecule type" value="Genomic_DNA"/>
</dbReference>
<evidence type="ECO:0000313" key="19">
    <source>
        <dbReference type="EMBL" id="CAR30977.1"/>
    </source>
</evidence>
<dbReference type="InterPro" id="IPR041708">
    <property type="entry name" value="PUS1/PUS2-like"/>
</dbReference>
<accession>C5E4L6</accession>
<name>C5E4L6_ZYGRC</name>
<comment type="subcellular location">
    <subcellularLocation>
        <location evidence="4">Nucleus</location>
    </subcellularLocation>
</comment>
<keyword evidence="20" id="KW-1185">Reference proteome</keyword>
<dbReference type="FunFam" id="3.30.70.660:FF:000002">
    <property type="entry name" value="tRNA pseudouridine synthase"/>
    <property type="match status" value="1"/>
</dbReference>
<evidence type="ECO:0000256" key="5">
    <source>
        <dbReference type="ARBA" id="ARBA00009375"/>
    </source>
</evidence>
<dbReference type="GO" id="GO:0031119">
    <property type="term" value="P:tRNA pseudouridine synthesis"/>
    <property type="evidence" value="ECO:0007669"/>
    <property type="project" value="InterPro"/>
</dbReference>
<organism evidence="19 20">
    <name type="scientific">Zygosaccharomyces rouxii (strain ATCC 2623 / CBS 732 / NBRC 1130 / NCYC 568 / NRRL Y-229)</name>
    <dbReference type="NCBI Taxonomy" id="559307"/>
    <lineage>
        <taxon>Eukaryota</taxon>
        <taxon>Fungi</taxon>
        <taxon>Dikarya</taxon>
        <taxon>Ascomycota</taxon>
        <taxon>Saccharomycotina</taxon>
        <taxon>Saccharomycetes</taxon>
        <taxon>Saccharomycetales</taxon>
        <taxon>Saccharomycetaceae</taxon>
        <taxon>Zygosaccharomyces</taxon>
    </lineage>
</organism>
<dbReference type="GO" id="GO:0005634">
    <property type="term" value="C:nucleus"/>
    <property type="evidence" value="ECO:0007669"/>
    <property type="project" value="UniProtKB-SubCell"/>
</dbReference>
<feature type="region of interest" description="Disordered" evidence="17">
    <location>
        <begin position="496"/>
        <end position="537"/>
    </location>
</feature>
<evidence type="ECO:0000256" key="6">
    <source>
        <dbReference type="ARBA" id="ARBA00022664"/>
    </source>
</evidence>
<comment type="similarity">
    <text evidence="5">Belongs to the tRNA pseudouridine synthase TruA family.</text>
</comment>
<dbReference type="NCBIfam" id="TIGR00071">
    <property type="entry name" value="hisT_truA"/>
    <property type="match status" value="1"/>
</dbReference>
<evidence type="ECO:0000256" key="7">
    <source>
        <dbReference type="ARBA" id="ARBA00022694"/>
    </source>
</evidence>
<dbReference type="GO" id="GO:0031120">
    <property type="term" value="P:snRNA pseudouridine synthesis"/>
    <property type="evidence" value="ECO:0007669"/>
    <property type="project" value="UniProtKB-ARBA"/>
</dbReference>
<proteinExistence type="inferred from homology"/>
<dbReference type="FunFam" id="3.30.70.580:FF:000002">
    <property type="entry name" value="tRNA pseudouridine synthase"/>
    <property type="match status" value="1"/>
</dbReference>